<organism evidence="2 3">
    <name type="scientific">Cyberlindnera jadinii (strain ATCC 18201 / CBS 1600 / BCRC 20928 / JCM 3617 / NBRC 0987 / NRRL Y-1542)</name>
    <name type="common">Torula yeast</name>
    <name type="synonym">Candida utilis</name>
    <dbReference type="NCBI Taxonomy" id="983966"/>
    <lineage>
        <taxon>Eukaryota</taxon>
        <taxon>Fungi</taxon>
        <taxon>Dikarya</taxon>
        <taxon>Ascomycota</taxon>
        <taxon>Saccharomycotina</taxon>
        <taxon>Saccharomycetes</taxon>
        <taxon>Phaffomycetales</taxon>
        <taxon>Phaffomycetaceae</taxon>
        <taxon>Cyberlindnera</taxon>
    </lineage>
</organism>
<evidence type="ECO:0000256" key="1">
    <source>
        <dbReference type="SAM" id="MobiDB-lite"/>
    </source>
</evidence>
<protein>
    <submittedName>
        <fullName evidence="2">Uncharacterized protein</fullName>
        <ecNumber evidence="2">2.4.1.-</ecNumber>
    </submittedName>
</protein>
<dbReference type="EC" id="2.4.1.-" evidence="2"/>
<evidence type="ECO:0000313" key="3">
    <source>
        <dbReference type="Proteomes" id="UP000038830"/>
    </source>
</evidence>
<keyword evidence="2" id="KW-0808">Transferase</keyword>
<dbReference type="InterPro" id="IPR029044">
    <property type="entry name" value="Nucleotide-diphossugar_trans"/>
</dbReference>
<gene>
    <name evidence="2" type="ORF">BN1211_3639</name>
</gene>
<sequence length="592" mass="67514">MNHTAISSPNKRKVVGLSVLLCLVLFTVFNLTGSSSATINTGALGKGGSERVKAPPLVFKKPGSQAEDERESSFFGSFSSQAQLLSPYENVLGYLEAKEEKNITDAQLMLYDEHTLLDYNRYAMNTLYPETIDQLYNSTDLGSVDWSKLGYYISVVNETDLCVGMMKLAELSSSGTKADLLMFIDEKLLSGAPANIITEFQKKYNVKVEPLHFAQLNETWIHYPELLAFNRTEYKRLIYVDPVSILTKGNLDELFFIPPTNLAVPSAYWTSEEPLSKVLKHFDLKKTGYIKESPKRRALKLNKIFKSDIEPFLNEDTAKLNFHGFSSSQTLDERVNEKNFYSNLYNSLPKNGVMEELFLSTNVMVIQPGTEVFSRVERDLLEVGYTGKDLARLLRDTIFSFRYSIRLQIGRSRYFTSRFNLEERLDERPELMILPHNVYGTLASEFEKYETSSKKEKNSQKYSFYAADPNDLPYALMGLKSVTGEPLYYDMDEAEDIVGLIYNKAKVIHYGTSAFDRQLYTEGKFDVYGLDGRERVCDAGSGDETSAHKRDEKEDEKNAGFRKKSKTEYDCSSDLWEPLLALYKEQRSRVCN</sequence>
<dbReference type="Gene3D" id="3.90.550.10">
    <property type="entry name" value="Spore Coat Polysaccharide Biosynthesis Protein SpsA, Chain A"/>
    <property type="match status" value="1"/>
</dbReference>
<dbReference type="EMBL" id="CDQK01000004">
    <property type="protein sequence ID" value="CEP23124.1"/>
    <property type="molecule type" value="Genomic_DNA"/>
</dbReference>
<feature type="region of interest" description="Disordered" evidence="1">
    <location>
        <begin position="539"/>
        <end position="570"/>
    </location>
</feature>
<proteinExistence type="predicted"/>
<accession>A0A0H5CEW6</accession>
<name>A0A0H5CEW6_CYBJN</name>
<feature type="compositionally biased region" description="Basic and acidic residues" evidence="1">
    <location>
        <begin position="545"/>
        <end position="559"/>
    </location>
</feature>
<dbReference type="GO" id="GO:0016757">
    <property type="term" value="F:glycosyltransferase activity"/>
    <property type="evidence" value="ECO:0007669"/>
    <property type="project" value="UniProtKB-KW"/>
</dbReference>
<evidence type="ECO:0000313" key="2">
    <source>
        <dbReference type="EMBL" id="CEP23124.1"/>
    </source>
</evidence>
<dbReference type="AlphaFoldDB" id="A0A0H5CEW6"/>
<dbReference type="Proteomes" id="UP000038830">
    <property type="component" value="Unassembled WGS sequence"/>
</dbReference>
<reference evidence="3" key="1">
    <citation type="journal article" date="2015" name="J. Biotechnol.">
        <title>The structure of the Cyberlindnera jadinii genome and its relation to Candida utilis analyzed by the occurrence of single nucleotide polymorphisms.</title>
        <authorList>
            <person name="Rupp O."/>
            <person name="Brinkrolf K."/>
            <person name="Buerth C."/>
            <person name="Kunigo M."/>
            <person name="Schneider J."/>
            <person name="Jaenicke S."/>
            <person name="Goesmann A."/>
            <person name="Puehler A."/>
            <person name="Jaeger K.-E."/>
            <person name="Ernst J.F."/>
        </authorList>
    </citation>
    <scope>NUCLEOTIDE SEQUENCE [LARGE SCALE GENOMIC DNA]</scope>
    <source>
        <strain evidence="3">ATCC 18201 / CBS 1600 / BCRC 20928 / JCM 3617 / NBRC 0987 / NRRL Y-1542</strain>
    </source>
</reference>
<keyword evidence="2" id="KW-0328">Glycosyltransferase</keyword>